<gene>
    <name evidence="1" type="ORF">BpHYR1_016540</name>
</gene>
<comment type="caution">
    <text evidence="1">The sequence shown here is derived from an EMBL/GenBank/DDBJ whole genome shotgun (WGS) entry which is preliminary data.</text>
</comment>
<reference evidence="1 2" key="1">
    <citation type="journal article" date="2018" name="Sci. Rep.">
        <title>Genomic signatures of local adaptation to the degree of environmental predictability in rotifers.</title>
        <authorList>
            <person name="Franch-Gras L."/>
            <person name="Hahn C."/>
            <person name="Garcia-Roger E.M."/>
            <person name="Carmona M.J."/>
            <person name="Serra M."/>
            <person name="Gomez A."/>
        </authorList>
    </citation>
    <scope>NUCLEOTIDE SEQUENCE [LARGE SCALE GENOMIC DNA]</scope>
    <source>
        <strain evidence="1">HYR1</strain>
    </source>
</reference>
<protein>
    <submittedName>
        <fullName evidence="1">Uncharacterized protein</fullName>
    </submittedName>
</protein>
<evidence type="ECO:0000313" key="2">
    <source>
        <dbReference type="Proteomes" id="UP000276133"/>
    </source>
</evidence>
<dbReference type="Proteomes" id="UP000276133">
    <property type="component" value="Unassembled WGS sequence"/>
</dbReference>
<dbReference type="AlphaFoldDB" id="A0A3M7PS39"/>
<proteinExistence type="predicted"/>
<sequence length="66" mass="7382">MCQLEISVENKVKGKRGRGCPSKRKVEDEVVDLNKPAKKKPGRPSGDLIPRKVGKLSGFYENLRIC</sequence>
<organism evidence="1 2">
    <name type="scientific">Brachionus plicatilis</name>
    <name type="common">Marine rotifer</name>
    <name type="synonym">Brachionus muelleri</name>
    <dbReference type="NCBI Taxonomy" id="10195"/>
    <lineage>
        <taxon>Eukaryota</taxon>
        <taxon>Metazoa</taxon>
        <taxon>Spiralia</taxon>
        <taxon>Gnathifera</taxon>
        <taxon>Rotifera</taxon>
        <taxon>Eurotatoria</taxon>
        <taxon>Monogononta</taxon>
        <taxon>Pseudotrocha</taxon>
        <taxon>Ploima</taxon>
        <taxon>Brachionidae</taxon>
        <taxon>Brachionus</taxon>
    </lineage>
</organism>
<accession>A0A3M7PS39</accession>
<evidence type="ECO:0000313" key="1">
    <source>
        <dbReference type="EMBL" id="RNA01962.1"/>
    </source>
</evidence>
<keyword evidence="2" id="KW-1185">Reference proteome</keyword>
<name>A0A3M7PS39_BRAPC</name>
<dbReference type="EMBL" id="REGN01009094">
    <property type="protein sequence ID" value="RNA01962.1"/>
    <property type="molecule type" value="Genomic_DNA"/>
</dbReference>